<reference evidence="2 3" key="1">
    <citation type="submission" date="2024-02" db="EMBL/GenBank/DDBJ databases">
        <title>A novel Gemmatimonadota bacterium.</title>
        <authorList>
            <person name="Du Z.-J."/>
            <person name="Ye Y.-Q."/>
        </authorList>
    </citation>
    <scope>NUCLEOTIDE SEQUENCE [LARGE SCALE GENOMIC DNA]</scope>
    <source>
        <strain evidence="2 3">DH-20</strain>
    </source>
</reference>
<keyword evidence="1" id="KW-1133">Transmembrane helix</keyword>
<name>A0ABU9EE86_9BACT</name>
<feature type="transmembrane region" description="Helical" evidence="1">
    <location>
        <begin position="12"/>
        <end position="34"/>
    </location>
</feature>
<keyword evidence="1" id="KW-0812">Transmembrane</keyword>
<evidence type="ECO:0000256" key="1">
    <source>
        <dbReference type="SAM" id="Phobius"/>
    </source>
</evidence>
<sequence>MNQADQAHRQLTIITLALVGGMTLFAGVVAMLHTGGSMAPAWDGGTTLRLAAAVVGVGLLAVGAMLTPRPGSAPGAPAGGHETPGSILNRTIAAQAVREGAGMLGGVVGLLTGDLLLMAALVAASAAAMIVALPSREEMRRRVGY</sequence>
<dbReference type="Proteomes" id="UP001484239">
    <property type="component" value="Unassembled WGS sequence"/>
</dbReference>
<evidence type="ECO:0000313" key="2">
    <source>
        <dbReference type="EMBL" id="MEK9502240.1"/>
    </source>
</evidence>
<keyword evidence="3" id="KW-1185">Reference proteome</keyword>
<gene>
    <name evidence="2" type="ORF">WI372_14700</name>
</gene>
<keyword evidence="1" id="KW-0472">Membrane</keyword>
<feature type="transmembrane region" description="Helical" evidence="1">
    <location>
        <begin position="115"/>
        <end position="133"/>
    </location>
</feature>
<proteinExistence type="predicted"/>
<evidence type="ECO:0000313" key="3">
    <source>
        <dbReference type="Proteomes" id="UP001484239"/>
    </source>
</evidence>
<dbReference type="RefSeq" id="WP_405274506.1">
    <property type="nucleotide sequence ID" value="NZ_JBBHLI010000010.1"/>
</dbReference>
<protein>
    <submittedName>
        <fullName evidence="2">Uncharacterized protein</fullName>
    </submittedName>
</protein>
<dbReference type="EMBL" id="JBBHLI010000010">
    <property type="protein sequence ID" value="MEK9502240.1"/>
    <property type="molecule type" value="Genomic_DNA"/>
</dbReference>
<feature type="transmembrane region" description="Helical" evidence="1">
    <location>
        <begin position="46"/>
        <end position="66"/>
    </location>
</feature>
<accession>A0ABU9EE86</accession>
<comment type="caution">
    <text evidence="2">The sequence shown here is derived from an EMBL/GenBank/DDBJ whole genome shotgun (WGS) entry which is preliminary data.</text>
</comment>
<organism evidence="2 3">
    <name type="scientific">Gaopeijia maritima</name>
    <dbReference type="NCBI Taxonomy" id="3119007"/>
    <lineage>
        <taxon>Bacteria</taxon>
        <taxon>Pseudomonadati</taxon>
        <taxon>Gemmatimonadota</taxon>
        <taxon>Longimicrobiia</taxon>
        <taxon>Gaopeijiales</taxon>
        <taxon>Gaopeijiaceae</taxon>
        <taxon>Gaopeijia</taxon>
    </lineage>
</organism>